<dbReference type="AlphaFoldDB" id="X1BJH2"/>
<accession>X1BJH2</accession>
<keyword evidence="1" id="KW-0472">Membrane</keyword>
<evidence type="ECO:0000256" key="1">
    <source>
        <dbReference type="SAM" id="Phobius"/>
    </source>
</evidence>
<comment type="caution">
    <text evidence="2">The sequence shown here is derived from an EMBL/GenBank/DDBJ whole genome shotgun (WGS) entry which is preliminary data.</text>
</comment>
<dbReference type="EMBL" id="BART01003119">
    <property type="protein sequence ID" value="GAG72221.1"/>
    <property type="molecule type" value="Genomic_DNA"/>
</dbReference>
<gene>
    <name evidence="2" type="ORF">S01H4_08869</name>
</gene>
<name>X1BJH2_9ZZZZ</name>
<reference evidence="2" key="1">
    <citation type="journal article" date="2014" name="Front. Microbiol.">
        <title>High frequency of phylogenetically diverse reductive dehalogenase-homologous genes in deep subseafloor sedimentary metagenomes.</title>
        <authorList>
            <person name="Kawai M."/>
            <person name="Futagami T."/>
            <person name="Toyoda A."/>
            <person name="Takaki Y."/>
            <person name="Nishi S."/>
            <person name="Hori S."/>
            <person name="Arai W."/>
            <person name="Tsubouchi T."/>
            <person name="Morono Y."/>
            <person name="Uchiyama I."/>
            <person name="Ito T."/>
            <person name="Fujiyama A."/>
            <person name="Inagaki F."/>
            <person name="Takami H."/>
        </authorList>
    </citation>
    <scope>NUCLEOTIDE SEQUENCE</scope>
    <source>
        <strain evidence="2">Expedition CK06-06</strain>
    </source>
</reference>
<protein>
    <submittedName>
        <fullName evidence="2">Uncharacterized protein</fullName>
    </submittedName>
</protein>
<sequence length="164" mass="17334">MQSEILTIGVQVGLFSITSLLGILFYRREKRAILASIDERIQGAIDGVGEALNEVFAKPVVKGAMTNLGKMGGAAMQNKSLMNKMAMDVLSGPKLQGLKMIAKQALNIDVDEYIEENGPIATLQAAQGIGDLVGIDVMAVLSGSLNGANLSVGAESDNPYLVRR</sequence>
<keyword evidence="1" id="KW-0812">Transmembrane</keyword>
<keyword evidence="1" id="KW-1133">Transmembrane helix</keyword>
<organism evidence="2">
    <name type="scientific">marine sediment metagenome</name>
    <dbReference type="NCBI Taxonomy" id="412755"/>
    <lineage>
        <taxon>unclassified sequences</taxon>
        <taxon>metagenomes</taxon>
        <taxon>ecological metagenomes</taxon>
    </lineage>
</organism>
<proteinExistence type="predicted"/>
<evidence type="ECO:0000313" key="2">
    <source>
        <dbReference type="EMBL" id="GAG72221.1"/>
    </source>
</evidence>
<feature type="transmembrane region" description="Helical" evidence="1">
    <location>
        <begin position="6"/>
        <end position="26"/>
    </location>
</feature>